<evidence type="ECO:0000256" key="2">
    <source>
        <dbReference type="ARBA" id="ARBA00023012"/>
    </source>
</evidence>
<dbReference type="Pfam" id="PF01627">
    <property type="entry name" value="Hpt"/>
    <property type="match status" value="1"/>
</dbReference>
<evidence type="ECO:0000313" key="5">
    <source>
        <dbReference type="EMBL" id="PHT86286.1"/>
    </source>
</evidence>
<gene>
    <name evidence="5" type="ORF">T459_08392</name>
</gene>
<dbReference type="InterPro" id="IPR036641">
    <property type="entry name" value="HPT_dom_sf"/>
</dbReference>
<evidence type="ECO:0000256" key="3">
    <source>
        <dbReference type="RuleBase" id="RU369004"/>
    </source>
</evidence>
<dbReference type="AlphaFoldDB" id="A0A2G2ZWF7"/>
<keyword evidence="6" id="KW-1185">Reference proteome</keyword>
<keyword evidence="1 3" id="KW-0932">Cytokinin signaling pathway</keyword>
<dbReference type="Proteomes" id="UP000222542">
    <property type="component" value="Unassembled WGS sequence"/>
</dbReference>
<organism evidence="5 6">
    <name type="scientific">Capsicum annuum</name>
    <name type="common">Capsicum pepper</name>
    <dbReference type="NCBI Taxonomy" id="4072"/>
    <lineage>
        <taxon>Eukaryota</taxon>
        <taxon>Viridiplantae</taxon>
        <taxon>Streptophyta</taxon>
        <taxon>Embryophyta</taxon>
        <taxon>Tracheophyta</taxon>
        <taxon>Spermatophyta</taxon>
        <taxon>Magnoliopsida</taxon>
        <taxon>eudicotyledons</taxon>
        <taxon>Gunneridae</taxon>
        <taxon>Pentapetalae</taxon>
        <taxon>asterids</taxon>
        <taxon>lamiids</taxon>
        <taxon>Solanales</taxon>
        <taxon>Solanaceae</taxon>
        <taxon>Solanoideae</taxon>
        <taxon>Capsiceae</taxon>
        <taxon>Capsicum</taxon>
    </lineage>
</organism>
<comment type="function">
    <text evidence="3">Functions as a two-component phosphorelay mediators between cytokinin sensor histidine kinases and response regulators (B-type ARRs). Plays an important role in propagating cytokinin signal transduction.</text>
</comment>
<dbReference type="GO" id="GO:0009736">
    <property type="term" value="P:cytokinin-activated signaling pathway"/>
    <property type="evidence" value="ECO:0000318"/>
    <property type="project" value="GO_Central"/>
</dbReference>
<sequence>MSPNSGIGSSFVLGVLILCRGRMSRSNFELEVKVESRVEYQGRVSGLNFGSSPGSATGVGYQVLSQGRVLGQVSKLGPDWVLGSSSRMGVGVESRVSSVAETAGCSSPDFVVEVISIFFKDAEKLLNNLAMSLSNSSSFMPNQPGLVSSFGMYCGYLYRQQQVVDFKQVDAHVHQFKGSSSSAGAERVKNVLVTFRNFCEEKCHDSSKGLSRDGYPELYIW</sequence>
<evidence type="ECO:0000259" key="4">
    <source>
        <dbReference type="Pfam" id="PF01627"/>
    </source>
</evidence>
<feature type="domain" description="HPt" evidence="4">
    <location>
        <begin position="113"/>
        <end position="202"/>
    </location>
</feature>
<dbReference type="InterPro" id="IPR045871">
    <property type="entry name" value="AHP1-5/YPD1"/>
</dbReference>
<evidence type="ECO:0000256" key="1">
    <source>
        <dbReference type="ARBA" id="ARBA00022864"/>
    </source>
</evidence>
<dbReference type="Gramene" id="PHT86286">
    <property type="protein sequence ID" value="PHT86286"/>
    <property type="gene ID" value="T459_08392"/>
</dbReference>
<dbReference type="GO" id="GO:0000160">
    <property type="term" value="P:phosphorelay signal transduction system"/>
    <property type="evidence" value="ECO:0000318"/>
    <property type="project" value="GO_Central"/>
</dbReference>
<proteinExistence type="predicted"/>
<accession>A0A2G2ZWF7</accession>
<comment type="caution">
    <text evidence="5">The sequence shown here is derived from an EMBL/GenBank/DDBJ whole genome shotgun (WGS) entry which is preliminary data.</text>
</comment>
<evidence type="ECO:0000313" key="6">
    <source>
        <dbReference type="Proteomes" id="UP000222542"/>
    </source>
</evidence>
<name>A0A2G2ZWF7_CAPAN</name>
<dbReference type="Gene3D" id="1.20.120.160">
    <property type="entry name" value="HPT domain"/>
    <property type="match status" value="1"/>
</dbReference>
<comment type="subcellular location">
    <subcellularLocation>
        <location evidence="3">Cytoplasm</location>
        <location evidence="3">Cytosol</location>
    </subcellularLocation>
    <subcellularLocation>
        <location evidence="3">Nucleus</location>
    </subcellularLocation>
</comment>
<reference evidence="5 6" key="2">
    <citation type="journal article" date="2017" name="Genome Biol.">
        <title>New reference genome sequences of hot pepper reveal the massive evolution of plant disease-resistance genes by retroduplication.</title>
        <authorList>
            <person name="Kim S."/>
            <person name="Park J."/>
            <person name="Yeom S.I."/>
            <person name="Kim Y.M."/>
            <person name="Seo E."/>
            <person name="Kim K.T."/>
            <person name="Kim M.S."/>
            <person name="Lee J.M."/>
            <person name="Cheong K."/>
            <person name="Shin H.S."/>
            <person name="Kim S.B."/>
            <person name="Han K."/>
            <person name="Lee J."/>
            <person name="Park M."/>
            <person name="Lee H.A."/>
            <person name="Lee H.Y."/>
            <person name="Lee Y."/>
            <person name="Oh S."/>
            <person name="Lee J.H."/>
            <person name="Choi E."/>
            <person name="Choi E."/>
            <person name="Lee S.E."/>
            <person name="Jeon J."/>
            <person name="Kim H."/>
            <person name="Choi G."/>
            <person name="Song H."/>
            <person name="Lee J."/>
            <person name="Lee S.C."/>
            <person name="Kwon J.K."/>
            <person name="Lee H.Y."/>
            <person name="Koo N."/>
            <person name="Hong Y."/>
            <person name="Kim R.W."/>
            <person name="Kang W.H."/>
            <person name="Huh J.H."/>
            <person name="Kang B.C."/>
            <person name="Yang T.J."/>
            <person name="Lee Y.H."/>
            <person name="Bennetzen J.L."/>
            <person name="Choi D."/>
        </authorList>
    </citation>
    <scope>NUCLEOTIDE SEQUENCE [LARGE SCALE GENOMIC DNA]</scope>
    <source>
        <strain evidence="6">cv. CM334</strain>
    </source>
</reference>
<dbReference type="GO" id="GO:0009927">
    <property type="term" value="F:histidine phosphotransfer kinase activity"/>
    <property type="evidence" value="ECO:0000318"/>
    <property type="project" value="GO_Central"/>
</dbReference>
<dbReference type="PANTHER" id="PTHR28242">
    <property type="entry name" value="PHOSPHORELAY INTERMEDIATE PROTEIN YPD1"/>
    <property type="match status" value="1"/>
</dbReference>
<dbReference type="PANTHER" id="PTHR28242:SF13">
    <property type="entry name" value="HISTIDINE-CONTAINING PHOSPHOTRANSFER PROTEIN 5"/>
    <property type="match status" value="1"/>
</dbReference>
<dbReference type="GO" id="GO:0005829">
    <property type="term" value="C:cytosol"/>
    <property type="evidence" value="ECO:0007669"/>
    <property type="project" value="UniProtKB-SubCell"/>
</dbReference>
<dbReference type="InterPro" id="IPR008207">
    <property type="entry name" value="Sig_transdc_His_kin_Hpt_dom"/>
</dbReference>
<dbReference type="GO" id="GO:0005737">
    <property type="term" value="C:cytoplasm"/>
    <property type="evidence" value="ECO:0000318"/>
    <property type="project" value="GO_Central"/>
</dbReference>
<reference evidence="5 6" key="1">
    <citation type="journal article" date="2014" name="Nat. Genet.">
        <title>Genome sequence of the hot pepper provides insights into the evolution of pungency in Capsicum species.</title>
        <authorList>
            <person name="Kim S."/>
            <person name="Park M."/>
            <person name="Yeom S.I."/>
            <person name="Kim Y.M."/>
            <person name="Lee J.M."/>
            <person name="Lee H.A."/>
            <person name="Seo E."/>
            <person name="Choi J."/>
            <person name="Cheong K."/>
            <person name="Kim K.T."/>
            <person name="Jung K."/>
            <person name="Lee G.W."/>
            <person name="Oh S.K."/>
            <person name="Bae C."/>
            <person name="Kim S.B."/>
            <person name="Lee H.Y."/>
            <person name="Kim S.Y."/>
            <person name="Kim M.S."/>
            <person name="Kang B.C."/>
            <person name="Jo Y.D."/>
            <person name="Yang H.B."/>
            <person name="Jeong H.J."/>
            <person name="Kang W.H."/>
            <person name="Kwon J.K."/>
            <person name="Shin C."/>
            <person name="Lim J.Y."/>
            <person name="Park J.H."/>
            <person name="Huh J.H."/>
            <person name="Kim J.S."/>
            <person name="Kim B.D."/>
            <person name="Cohen O."/>
            <person name="Paran I."/>
            <person name="Suh M.C."/>
            <person name="Lee S.B."/>
            <person name="Kim Y.K."/>
            <person name="Shin Y."/>
            <person name="Noh S.J."/>
            <person name="Park J."/>
            <person name="Seo Y.S."/>
            <person name="Kwon S.Y."/>
            <person name="Kim H.A."/>
            <person name="Park J.M."/>
            <person name="Kim H.J."/>
            <person name="Choi S.B."/>
            <person name="Bosland P.W."/>
            <person name="Reeves G."/>
            <person name="Jo S.H."/>
            <person name="Lee B.W."/>
            <person name="Cho H.T."/>
            <person name="Choi H.S."/>
            <person name="Lee M.S."/>
            <person name="Yu Y."/>
            <person name="Do Choi Y."/>
            <person name="Park B.S."/>
            <person name="van Deynze A."/>
            <person name="Ashrafi H."/>
            <person name="Hill T."/>
            <person name="Kim W.T."/>
            <person name="Pai H.S."/>
            <person name="Ahn H.K."/>
            <person name="Yeam I."/>
            <person name="Giovannoni J.J."/>
            <person name="Rose J.K."/>
            <person name="Sorensen I."/>
            <person name="Lee S.J."/>
            <person name="Kim R.W."/>
            <person name="Choi I.Y."/>
            <person name="Choi B.S."/>
            <person name="Lim J.S."/>
            <person name="Lee Y.H."/>
            <person name="Choi D."/>
        </authorList>
    </citation>
    <scope>NUCLEOTIDE SEQUENCE [LARGE SCALE GENOMIC DNA]</scope>
    <source>
        <strain evidence="6">cv. CM334</strain>
    </source>
</reference>
<dbReference type="SUPFAM" id="SSF47226">
    <property type="entry name" value="Histidine-containing phosphotransfer domain, HPT domain"/>
    <property type="match status" value="1"/>
</dbReference>
<dbReference type="EMBL" id="AYRZ02000003">
    <property type="protein sequence ID" value="PHT86286.1"/>
    <property type="molecule type" value="Genomic_DNA"/>
</dbReference>
<dbReference type="GO" id="GO:0043424">
    <property type="term" value="F:protein histidine kinase binding"/>
    <property type="evidence" value="ECO:0000318"/>
    <property type="project" value="GO_Central"/>
</dbReference>
<protein>
    <recommendedName>
        <fullName evidence="3">Histidine-containing phosphotransfer protein</fullName>
    </recommendedName>
</protein>
<dbReference type="GO" id="GO:0005634">
    <property type="term" value="C:nucleus"/>
    <property type="evidence" value="ECO:0000318"/>
    <property type="project" value="GO_Central"/>
</dbReference>
<comment type="domain">
    <text evidence="3">Histidine-containing phosphotransfer domain (HPt) contains an active histidine that mediates the phosphotransfer.</text>
</comment>
<dbReference type="STRING" id="4072.A0A2G2ZWF7"/>
<keyword evidence="2 3" id="KW-0902">Two-component regulatory system</keyword>